<accession>A0A1A9F4G7</accession>
<evidence type="ECO:0000313" key="13">
    <source>
        <dbReference type="EMBL" id="ANG64603.1"/>
    </source>
</evidence>
<evidence type="ECO:0000259" key="12">
    <source>
        <dbReference type="Pfam" id="PF12019"/>
    </source>
</evidence>
<name>A0A1A9F4G7_9GAMM</name>
<keyword evidence="3" id="KW-1003">Cell membrane</keyword>
<dbReference type="InterPro" id="IPR012902">
    <property type="entry name" value="N_methyl_site"/>
</dbReference>
<dbReference type="OrthoDB" id="6183358at2"/>
<evidence type="ECO:0000256" key="1">
    <source>
        <dbReference type="ARBA" id="ARBA00004377"/>
    </source>
</evidence>
<dbReference type="SUPFAM" id="SSF54523">
    <property type="entry name" value="Pili subunits"/>
    <property type="match status" value="1"/>
</dbReference>
<sequence length="168" mass="17671">MGRFTMVQFHRSSRAIRRTAAIGGFTLIELLVTLSIAAILLTLGVPSFRYVMEDSRMDKGQSSLIDAIQFAQSEAVKRNAVVAVAPSSGAGWTRGLSVTVGAEQLRSLDSLSGVTLSCVGDCTGLSFSGAGTTTAQTFHLCSNRGNGRQMTLYATGKVKLGSWSGCNA</sequence>
<evidence type="ECO:0000256" key="5">
    <source>
        <dbReference type="ARBA" id="ARBA00022519"/>
    </source>
</evidence>
<evidence type="ECO:0000256" key="10">
    <source>
        <dbReference type="ARBA" id="ARBA00030775"/>
    </source>
</evidence>
<evidence type="ECO:0000256" key="3">
    <source>
        <dbReference type="ARBA" id="ARBA00022475"/>
    </source>
</evidence>
<evidence type="ECO:0000256" key="9">
    <source>
        <dbReference type="ARBA" id="ARBA00025772"/>
    </source>
</evidence>
<dbReference type="GO" id="GO:0015627">
    <property type="term" value="C:type II protein secretion system complex"/>
    <property type="evidence" value="ECO:0007669"/>
    <property type="project" value="InterPro"/>
</dbReference>
<reference evidence="13 14" key="2">
    <citation type="journal article" date="2018" name="Int. J. Syst. Evol. Microbiol.">
        <title>Marinobacterium aestuarii sp. nov., a benzene-degrading marine bacterium isolated from estuary sediment.</title>
        <authorList>
            <person name="Bae S.S."/>
            <person name="Jung J."/>
            <person name="Chung D."/>
            <person name="Baek K."/>
        </authorList>
    </citation>
    <scope>NUCLEOTIDE SEQUENCE [LARGE SCALE GENOMIC DNA]</scope>
    <source>
        <strain evidence="13 14">ST58-10</strain>
    </source>
</reference>
<dbReference type="InterPro" id="IPR022346">
    <property type="entry name" value="T2SS_GspH"/>
</dbReference>
<dbReference type="KEGG" id="mars:A8C75_20415"/>
<dbReference type="AlphaFoldDB" id="A0A1A9F4G7"/>
<dbReference type="Proteomes" id="UP000078070">
    <property type="component" value="Chromosome"/>
</dbReference>
<evidence type="ECO:0000256" key="11">
    <source>
        <dbReference type="SAM" id="Phobius"/>
    </source>
</evidence>
<evidence type="ECO:0000256" key="2">
    <source>
        <dbReference type="ARBA" id="ARBA00021549"/>
    </source>
</evidence>
<dbReference type="PROSITE" id="PS00409">
    <property type="entry name" value="PROKAR_NTER_METHYL"/>
    <property type="match status" value="1"/>
</dbReference>
<reference evidence="14" key="1">
    <citation type="submission" date="2016-05" db="EMBL/GenBank/DDBJ databases">
        <authorList>
            <person name="Baek K."/>
            <person name="Yang S.-J."/>
        </authorList>
    </citation>
    <scope>NUCLEOTIDE SEQUENCE [LARGE SCALE GENOMIC DNA]</scope>
    <source>
        <strain evidence="14">ST58-10</strain>
    </source>
</reference>
<feature type="domain" description="General secretion pathway GspH" evidence="12">
    <location>
        <begin position="63"/>
        <end position="156"/>
    </location>
</feature>
<dbReference type="STRING" id="1821621.A8C75_20415"/>
<organism evidence="13 14">
    <name type="scientific">Marinobacterium aestuarii</name>
    <dbReference type="NCBI Taxonomy" id="1821621"/>
    <lineage>
        <taxon>Bacteria</taxon>
        <taxon>Pseudomonadati</taxon>
        <taxon>Pseudomonadota</taxon>
        <taxon>Gammaproteobacteria</taxon>
        <taxon>Oceanospirillales</taxon>
        <taxon>Oceanospirillaceae</taxon>
        <taxon>Marinobacterium</taxon>
    </lineage>
</organism>
<comment type="similarity">
    <text evidence="9">Belongs to the GSP H family.</text>
</comment>
<gene>
    <name evidence="13" type="ORF">A8C75_20415</name>
</gene>
<evidence type="ECO:0000313" key="14">
    <source>
        <dbReference type="Proteomes" id="UP000078070"/>
    </source>
</evidence>
<dbReference type="Pfam" id="PF12019">
    <property type="entry name" value="GspH"/>
    <property type="match status" value="1"/>
</dbReference>
<dbReference type="GO" id="GO:0005886">
    <property type="term" value="C:plasma membrane"/>
    <property type="evidence" value="ECO:0007669"/>
    <property type="project" value="UniProtKB-SubCell"/>
</dbReference>
<evidence type="ECO:0000256" key="6">
    <source>
        <dbReference type="ARBA" id="ARBA00022692"/>
    </source>
</evidence>
<comment type="subcellular location">
    <subcellularLocation>
        <location evidence="1">Cell inner membrane</location>
        <topology evidence="1">Single-pass membrane protein</topology>
    </subcellularLocation>
</comment>
<dbReference type="EMBL" id="CP015839">
    <property type="protein sequence ID" value="ANG64603.1"/>
    <property type="molecule type" value="Genomic_DNA"/>
</dbReference>
<dbReference type="NCBIfam" id="TIGR02532">
    <property type="entry name" value="IV_pilin_GFxxxE"/>
    <property type="match status" value="1"/>
</dbReference>
<dbReference type="Gene3D" id="3.55.40.10">
    <property type="entry name" value="minor pseudopilin epsh domain"/>
    <property type="match status" value="1"/>
</dbReference>
<dbReference type="InterPro" id="IPR045584">
    <property type="entry name" value="Pilin-like"/>
</dbReference>
<evidence type="ECO:0000256" key="8">
    <source>
        <dbReference type="ARBA" id="ARBA00023136"/>
    </source>
</evidence>
<keyword evidence="7 11" id="KW-1133">Transmembrane helix</keyword>
<keyword evidence="14" id="KW-1185">Reference proteome</keyword>
<dbReference type="GO" id="GO:0015628">
    <property type="term" value="P:protein secretion by the type II secretion system"/>
    <property type="evidence" value="ECO:0007669"/>
    <property type="project" value="InterPro"/>
</dbReference>
<keyword evidence="5" id="KW-0997">Cell inner membrane</keyword>
<protein>
    <recommendedName>
        <fullName evidence="2">Type II secretion system protein H</fullName>
    </recommendedName>
    <alternativeName>
        <fullName evidence="10">General secretion pathway protein H</fullName>
    </alternativeName>
</protein>
<proteinExistence type="inferred from homology"/>
<feature type="transmembrane region" description="Helical" evidence="11">
    <location>
        <begin position="21"/>
        <end position="45"/>
    </location>
</feature>
<evidence type="ECO:0000256" key="4">
    <source>
        <dbReference type="ARBA" id="ARBA00022481"/>
    </source>
</evidence>
<evidence type="ECO:0000256" key="7">
    <source>
        <dbReference type="ARBA" id="ARBA00022989"/>
    </source>
</evidence>
<keyword evidence="4" id="KW-0488">Methylation</keyword>
<keyword evidence="8 11" id="KW-0472">Membrane</keyword>
<keyword evidence="6 11" id="KW-0812">Transmembrane</keyword>
<dbReference type="Pfam" id="PF07963">
    <property type="entry name" value="N_methyl"/>
    <property type="match status" value="1"/>
</dbReference>